<proteinExistence type="inferred from homology"/>
<evidence type="ECO:0000313" key="5">
    <source>
        <dbReference type="RefSeq" id="XP_035683570.1"/>
    </source>
</evidence>
<dbReference type="GO" id="GO:0003677">
    <property type="term" value="F:DNA binding"/>
    <property type="evidence" value="ECO:0007669"/>
    <property type="project" value="InterPro"/>
</dbReference>
<dbReference type="InterPro" id="IPR009072">
    <property type="entry name" value="Histone-fold"/>
</dbReference>
<evidence type="ECO:0000256" key="2">
    <source>
        <dbReference type="SAM" id="SignalP"/>
    </source>
</evidence>
<dbReference type="InterPro" id="IPR007125">
    <property type="entry name" value="H2A/H2B/H3"/>
</dbReference>
<evidence type="ECO:0000259" key="3">
    <source>
        <dbReference type="Pfam" id="PF00125"/>
    </source>
</evidence>
<dbReference type="SMART" id="SM00428">
    <property type="entry name" value="H3"/>
    <property type="match status" value="1"/>
</dbReference>
<dbReference type="Pfam" id="PF00125">
    <property type="entry name" value="Histone"/>
    <property type="match status" value="1"/>
</dbReference>
<dbReference type="GO" id="GO:0030527">
    <property type="term" value="F:structural constituent of chromatin"/>
    <property type="evidence" value="ECO:0007669"/>
    <property type="project" value="InterPro"/>
</dbReference>
<dbReference type="KEGG" id="bfo:118420722"/>
<dbReference type="SUPFAM" id="SSF47113">
    <property type="entry name" value="Histone-fold"/>
    <property type="match status" value="1"/>
</dbReference>
<dbReference type="Gene3D" id="1.10.20.10">
    <property type="entry name" value="Histone, subunit A"/>
    <property type="match status" value="1"/>
</dbReference>
<dbReference type="GeneID" id="118420722"/>
<accession>A0A9J7MYK4</accession>
<feature type="domain" description="Core Histone H2A/H2B/H3" evidence="3">
    <location>
        <begin position="53"/>
        <end position="104"/>
    </location>
</feature>
<dbReference type="RefSeq" id="XP_035683570.1">
    <property type="nucleotide sequence ID" value="XM_035827677.1"/>
</dbReference>
<evidence type="ECO:0000256" key="1">
    <source>
        <dbReference type="ARBA" id="ARBA00010343"/>
    </source>
</evidence>
<reference evidence="5" key="2">
    <citation type="submission" date="2025-08" db="UniProtKB">
        <authorList>
            <consortium name="RefSeq"/>
        </authorList>
    </citation>
    <scope>IDENTIFICATION</scope>
    <source>
        <strain evidence="5">S238N-H82</strain>
        <tissue evidence="5">Testes</tissue>
    </source>
</reference>
<dbReference type="AlphaFoldDB" id="A0A9J7MYK4"/>
<feature type="signal peptide" evidence="2">
    <location>
        <begin position="1"/>
        <end position="21"/>
    </location>
</feature>
<sequence length="118" mass="13136">MNPTTLLAWGVAALVLLSAQAAPTENIEPAEEDFPPQTQPFVEIDQQAVTENPYQTSTELPNPDPSFEHLVQEIAREFNPNLRFQSSAVMALQEASEAYLAMVKEEDTEEDTEENTDL</sequence>
<dbReference type="PANTHER" id="PTHR11426">
    <property type="entry name" value="HISTONE H3"/>
    <property type="match status" value="1"/>
</dbReference>
<protein>
    <submittedName>
        <fullName evidence="5">Histone H3-2-like</fullName>
    </submittedName>
</protein>
<dbReference type="PRINTS" id="PR00622">
    <property type="entry name" value="HISTONEH3"/>
</dbReference>
<dbReference type="Proteomes" id="UP000001554">
    <property type="component" value="Chromosome 8"/>
</dbReference>
<keyword evidence="2" id="KW-0732">Signal</keyword>
<evidence type="ECO:0000313" key="4">
    <source>
        <dbReference type="Proteomes" id="UP000001554"/>
    </source>
</evidence>
<gene>
    <name evidence="5" type="primary">LOC118420722</name>
</gene>
<dbReference type="GO" id="GO:0000786">
    <property type="term" value="C:nucleosome"/>
    <property type="evidence" value="ECO:0007669"/>
    <property type="project" value="InterPro"/>
</dbReference>
<name>A0A9J7MYK4_BRAFL</name>
<organism evidence="4 5">
    <name type="scientific">Branchiostoma floridae</name>
    <name type="common">Florida lancelet</name>
    <name type="synonym">Amphioxus</name>
    <dbReference type="NCBI Taxonomy" id="7739"/>
    <lineage>
        <taxon>Eukaryota</taxon>
        <taxon>Metazoa</taxon>
        <taxon>Chordata</taxon>
        <taxon>Cephalochordata</taxon>
        <taxon>Leptocardii</taxon>
        <taxon>Amphioxiformes</taxon>
        <taxon>Branchiostomatidae</taxon>
        <taxon>Branchiostoma</taxon>
    </lineage>
</organism>
<reference evidence="4" key="1">
    <citation type="journal article" date="2020" name="Nat. Ecol. Evol.">
        <title>Deeply conserved synteny resolves early events in vertebrate evolution.</title>
        <authorList>
            <person name="Simakov O."/>
            <person name="Marletaz F."/>
            <person name="Yue J.X."/>
            <person name="O'Connell B."/>
            <person name="Jenkins J."/>
            <person name="Brandt A."/>
            <person name="Calef R."/>
            <person name="Tung C.H."/>
            <person name="Huang T.K."/>
            <person name="Schmutz J."/>
            <person name="Satoh N."/>
            <person name="Yu J.K."/>
            <person name="Putnam N.H."/>
            <person name="Green R.E."/>
            <person name="Rokhsar D.S."/>
        </authorList>
    </citation>
    <scope>NUCLEOTIDE SEQUENCE [LARGE SCALE GENOMIC DNA]</scope>
    <source>
        <strain evidence="4">S238N-H82</strain>
    </source>
</reference>
<keyword evidence="4" id="KW-1185">Reference proteome</keyword>
<comment type="similarity">
    <text evidence="1">Belongs to the histone H3 family.</text>
</comment>
<dbReference type="GO" id="GO:0046982">
    <property type="term" value="F:protein heterodimerization activity"/>
    <property type="evidence" value="ECO:0007669"/>
    <property type="project" value="InterPro"/>
</dbReference>
<feature type="chain" id="PRO_5039936824" evidence="2">
    <location>
        <begin position="22"/>
        <end position="118"/>
    </location>
</feature>
<dbReference type="InterPro" id="IPR000164">
    <property type="entry name" value="Histone_H3/CENP-A"/>
</dbReference>